<name>A0ABT9MP69_9ACTN</name>
<evidence type="ECO:0000259" key="2">
    <source>
        <dbReference type="Pfam" id="PF01979"/>
    </source>
</evidence>
<keyword evidence="1 3" id="KW-0378">Hydrolase</keyword>
<reference evidence="3 4" key="1">
    <citation type="submission" date="2023-07" db="EMBL/GenBank/DDBJ databases">
        <title>Sequencing the genomes of 1000 actinobacteria strains.</title>
        <authorList>
            <person name="Klenk H.-P."/>
        </authorList>
    </citation>
    <scope>NUCLEOTIDE SEQUENCE [LARGE SCALE GENOMIC DNA]</scope>
    <source>
        <strain evidence="3 4">DSM 44710</strain>
    </source>
</reference>
<dbReference type="Pfam" id="PF01979">
    <property type="entry name" value="Amidohydro_1"/>
    <property type="match status" value="1"/>
</dbReference>
<dbReference type="Gene3D" id="2.30.40.10">
    <property type="entry name" value="Urease, subunit C, domain 1"/>
    <property type="match status" value="1"/>
</dbReference>
<organism evidence="3 4">
    <name type="scientific">Catenuloplanes nepalensis</name>
    <dbReference type="NCBI Taxonomy" id="587533"/>
    <lineage>
        <taxon>Bacteria</taxon>
        <taxon>Bacillati</taxon>
        <taxon>Actinomycetota</taxon>
        <taxon>Actinomycetes</taxon>
        <taxon>Micromonosporales</taxon>
        <taxon>Micromonosporaceae</taxon>
        <taxon>Catenuloplanes</taxon>
    </lineage>
</organism>
<evidence type="ECO:0000256" key="1">
    <source>
        <dbReference type="ARBA" id="ARBA00022801"/>
    </source>
</evidence>
<accession>A0ABT9MP69</accession>
<protein>
    <submittedName>
        <fullName evidence="3">Cytosine/adenosine deaminase-related metal-dependent hydrolase</fullName>
    </submittedName>
</protein>
<dbReference type="InterPro" id="IPR032466">
    <property type="entry name" value="Metal_Hydrolase"/>
</dbReference>
<evidence type="ECO:0000313" key="4">
    <source>
        <dbReference type="Proteomes" id="UP001240984"/>
    </source>
</evidence>
<gene>
    <name evidence="3" type="ORF">J2S43_001722</name>
</gene>
<dbReference type="InterPro" id="IPR011059">
    <property type="entry name" value="Metal-dep_hydrolase_composite"/>
</dbReference>
<dbReference type="SUPFAM" id="SSF51556">
    <property type="entry name" value="Metallo-dependent hydrolases"/>
    <property type="match status" value="1"/>
</dbReference>
<dbReference type="SUPFAM" id="SSF51338">
    <property type="entry name" value="Composite domain of metallo-dependent hydrolases"/>
    <property type="match status" value="1"/>
</dbReference>
<comment type="caution">
    <text evidence="3">The sequence shown here is derived from an EMBL/GenBank/DDBJ whole genome shotgun (WGS) entry which is preliminary data.</text>
</comment>
<dbReference type="Proteomes" id="UP001240984">
    <property type="component" value="Unassembled WGS sequence"/>
</dbReference>
<dbReference type="PANTHER" id="PTHR43794:SF11">
    <property type="entry name" value="AMIDOHYDROLASE-RELATED DOMAIN-CONTAINING PROTEIN"/>
    <property type="match status" value="1"/>
</dbReference>
<dbReference type="InterPro" id="IPR006680">
    <property type="entry name" value="Amidohydro-rel"/>
</dbReference>
<proteinExistence type="predicted"/>
<feature type="domain" description="Amidohydrolase-related" evidence="2">
    <location>
        <begin position="41"/>
        <end position="398"/>
    </location>
</feature>
<dbReference type="InterPro" id="IPR050287">
    <property type="entry name" value="MTA/SAH_deaminase"/>
</dbReference>
<dbReference type="NCBIfam" id="NF006056">
    <property type="entry name" value="PRK08204.1"/>
    <property type="match status" value="1"/>
</dbReference>
<keyword evidence="4" id="KW-1185">Reference proteome</keyword>
<dbReference type="Gene3D" id="3.20.20.140">
    <property type="entry name" value="Metal-dependent hydrolases"/>
    <property type="match status" value="1"/>
</dbReference>
<sequence>MDPAVGDHLGGDVLIEDGVIREAGARLEVQDAEVVDATGMIVMPGLVDTHRHTWQGAFAQIATDWTLNEYFTGLLGRFSPLFTPDDVRDGTLLGALEALDSGITTLFDWAHVMNTPEHADASVSALRDSGIRAVFGHSTPTSDSSWYYASQRRHPDDARRLAARYFSSPDQSLTLALAIRGPEMATLDTTADDLALARDLGVRASMHVGIGLLGGQRAITALHDHGLLGPDLIFVHANTSTDDELKMLADNGSHASVSARVEMMMGHGFPATGRLLAAGIRPSLSVDVTAGVPSNFFDEMRAVLEAERLRQYDTLLARGEAPATVPLTSRQAVEFATVDGARALGLDHRIGSLTPGKRADVILVDTAPSPVRLAGGDAYASVVSADARDVDTVLVGGEFRKRRGVLTSGDTALARSRAESSRARLLAAAGS</sequence>
<evidence type="ECO:0000313" key="3">
    <source>
        <dbReference type="EMBL" id="MDP9793210.1"/>
    </source>
</evidence>
<dbReference type="GO" id="GO:0016787">
    <property type="term" value="F:hydrolase activity"/>
    <property type="evidence" value="ECO:0007669"/>
    <property type="project" value="UniProtKB-KW"/>
</dbReference>
<dbReference type="PANTHER" id="PTHR43794">
    <property type="entry name" value="AMINOHYDROLASE SSNA-RELATED"/>
    <property type="match status" value="1"/>
</dbReference>
<dbReference type="EMBL" id="JAUSRA010000001">
    <property type="protein sequence ID" value="MDP9793210.1"/>
    <property type="molecule type" value="Genomic_DNA"/>
</dbReference>